<accession>A0A401TCX0</accession>
<comment type="similarity">
    <text evidence="1">Belongs to the isocitrate and isopropylmalate dehydrogenases family.</text>
</comment>
<dbReference type="STRING" id="137246.A0A401TCX0"/>
<dbReference type="GO" id="GO:0006102">
    <property type="term" value="P:isocitrate metabolic process"/>
    <property type="evidence" value="ECO:0007669"/>
    <property type="project" value="TreeGrafter"/>
</dbReference>
<dbReference type="AlphaFoldDB" id="A0A401TCX0"/>
<dbReference type="OMA" id="MYGGRYL"/>
<keyword evidence="3" id="KW-0816">Tricarboxylic acid cycle</keyword>
<protein>
    <recommendedName>
        <fullName evidence="4">Isopropylmalate dehydrogenase-like domain-containing protein</fullName>
    </recommendedName>
</protein>
<name>A0A401TCX0_CHIPU</name>
<evidence type="ECO:0000313" key="5">
    <source>
        <dbReference type="EMBL" id="GCC40510.1"/>
    </source>
</evidence>
<dbReference type="PANTHER" id="PTHR11835:SF60">
    <property type="entry name" value="ISOCITRATE DEHYDROGENASE [NAD] SUBUNIT, MITOCHONDRIAL"/>
    <property type="match status" value="1"/>
</dbReference>
<comment type="subunit">
    <text evidence="2">Heterooligomer of subunits alpha (IDH3A), beta (IDH3B), and gamma (IDH3G) in the apparent ratio of 2:1:1. The heterodimer containing one IDH3A and one IDH3B subunit and the heterodimer containing one IDH3A and one IDH3G subunit assemble into a heterotetramer (which contains two subunits of IDH3A, one of IDH3B and one of IDH3G) and further into the heterooctamer.</text>
</comment>
<dbReference type="Proteomes" id="UP000287033">
    <property type="component" value="Unassembled WGS sequence"/>
</dbReference>
<sequence>MVGLRCLCRLAGPLLRSSPPTPRRRLLLASLSSAPRGQGEAVHLPVGQLYGGRYMVTQIPGDGVGPELMGHVERVLASARVPVEFEVARVDSGSPGRRGLGAAIRAVGRNGVALKGNFESAADATPGHRRSLNVHFRNGLGLFASVNHYRSLEGVCSAAAARRGRSRAPDMDTVVIRETTEGEYAHLEHESVPGVVESLKIITRRRSLRLAEFAFGYARRHGRRRVTVVHKANIMKLADGLFLECCRRVSEGYPEVEFDAVIVDNATMQLVSRPGQFDVLVTPNLYGVVVNNICAGLVGGPGLVPGASYGRRCAVFQTAIRNTAPGLAGRDAANPVAMLLASCLMLEHLRLGAHARLIRRAVLRTLTRDRVRTRDVGGDASSTQVVDHVVRLIEEEVPHRGR</sequence>
<feature type="domain" description="Isopropylmalate dehydrogenase-like" evidence="4">
    <location>
        <begin position="55"/>
        <end position="389"/>
    </location>
</feature>
<dbReference type="GO" id="GO:0005739">
    <property type="term" value="C:mitochondrion"/>
    <property type="evidence" value="ECO:0007669"/>
    <property type="project" value="TreeGrafter"/>
</dbReference>
<comment type="caution">
    <text evidence="5">The sequence shown here is derived from an EMBL/GenBank/DDBJ whole genome shotgun (WGS) entry which is preliminary data.</text>
</comment>
<proteinExistence type="inferred from homology"/>
<evidence type="ECO:0000256" key="1">
    <source>
        <dbReference type="ARBA" id="ARBA00007769"/>
    </source>
</evidence>
<dbReference type="EMBL" id="BEZZ01048833">
    <property type="protein sequence ID" value="GCC40510.1"/>
    <property type="molecule type" value="Genomic_DNA"/>
</dbReference>
<evidence type="ECO:0000256" key="3">
    <source>
        <dbReference type="ARBA" id="ARBA00022532"/>
    </source>
</evidence>
<evidence type="ECO:0000256" key="2">
    <source>
        <dbReference type="ARBA" id="ARBA00011525"/>
    </source>
</evidence>
<dbReference type="OrthoDB" id="10261637at2759"/>
<keyword evidence="6" id="KW-1185">Reference proteome</keyword>
<dbReference type="SMART" id="SM01329">
    <property type="entry name" value="Iso_dh"/>
    <property type="match status" value="1"/>
</dbReference>
<organism evidence="5 6">
    <name type="scientific">Chiloscyllium punctatum</name>
    <name type="common">Brownbanded bambooshark</name>
    <name type="synonym">Hemiscyllium punctatum</name>
    <dbReference type="NCBI Taxonomy" id="137246"/>
    <lineage>
        <taxon>Eukaryota</taxon>
        <taxon>Metazoa</taxon>
        <taxon>Chordata</taxon>
        <taxon>Craniata</taxon>
        <taxon>Vertebrata</taxon>
        <taxon>Chondrichthyes</taxon>
        <taxon>Elasmobranchii</taxon>
        <taxon>Galeomorphii</taxon>
        <taxon>Galeoidea</taxon>
        <taxon>Orectolobiformes</taxon>
        <taxon>Hemiscylliidae</taxon>
        <taxon>Chiloscyllium</taxon>
    </lineage>
</organism>
<dbReference type="GO" id="GO:0006099">
    <property type="term" value="P:tricarboxylic acid cycle"/>
    <property type="evidence" value="ECO:0007669"/>
    <property type="project" value="UniProtKB-KW"/>
</dbReference>
<reference evidence="5 6" key="1">
    <citation type="journal article" date="2018" name="Nat. Ecol. Evol.">
        <title>Shark genomes provide insights into elasmobranch evolution and the origin of vertebrates.</title>
        <authorList>
            <person name="Hara Y"/>
            <person name="Yamaguchi K"/>
            <person name="Onimaru K"/>
            <person name="Kadota M"/>
            <person name="Koyanagi M"/>
            <person name="Keeley SD"/>
            <person name="Tatsumi K"/>
            <person name="Tanaka K"/>
            <person name="Motone F"/>
            <person name="Kageyama Y"/>
            <person name="Nozu R"/>
            <person name="Adachi N"/>
            <person name="Nishimura O"/>
            <person name="Nakagawa R"/>
            <person name="Tanegashima C"/>
            <person name="Kiyatake I"/>
            <person name="Matsumoto R"/>
            <person name="Murakumo K"/>
            <person name="Nishida K"/>
            <person name="Terakita A"/>
            <person name="Kuratani S"/>
            <person name="Sato K"/>
            <person name="Hyodo S Kuraku.S."/>
        </authorList>
    </citation>
    <scope>NUCLEOTIDE SEQUENCE [LARGE SCALE GENOMIC DNA]</scope>
</reference>
<dbReference type="SUPFAM" id="SSF53659">
    <property type="entry name" value="Isocitrate/Isopropylmalate dehydrogenase-like"/>
    <property type="match status" value="1"/>
</dbReference>
<dbReference type="InterPro" id="IPR024084">
    <property type="entry name" value="IsoPropMal-DH-like_dom"/>
</dbReference>
<dbReference type="Pfam" id="PF00180">
    <property type="entry name" value="Iso_dh"/>
    <property type="match status" value="1"/>
</dbReference>
<evidence type="ECO:0000313" key="6">
    <source>
        <dbReference type="Proteomes" id="UP000287033"/>
    </source>
</evidence>
<evidence type="ECO:0000259" key="4">
    <source>
        <dbReference type="SMART" id="SM01329"/>
    </source>
</evidence>
<gene>
    <name evidence="5" type="ORF">chiPu_0024925</name>
</gene>
<dbReference type="PANTHER" id="PTHR11835">
    <property type="entry name" value="DECARBOXYLATING DEHYDROGENASES-ISOCITRATE, ISOPROPYLMALATE, TARTRATE"/>
    <property type="match status" value="1"/>
</dbReference>
<dbReference type="Gene3D" id="3.40.718.10">
    <property type="entry name" value="Isopropylmalate Dehydrogenase"/>
    <property type="match status" value="1"/>
</dbReference>